<dbReference type="InterPro" id="IPR050177">
    <property type="entry name" value="Lipid_A_modif_metabolic_enz"/>
</dbReference>
<dbReference type="EMBL" id="JACHKT010000001">
    <property type="protein sequence ID" value="MBB6001440.1"/>
    <property type="molecule type" value="Genomic_DNA"/>
</dbReference>
<dbReference type="Pfam" id="PF01370">
    <property type="entry name" value="Epimerase"/>
    <property type="match status" value="1"/>
</dbReference>
<reference evidence="2 3" key="1">
    <citation type="submission" date="2020-08" db="EMBL/GenBank/DDBJ databases">
        <title>Functional genomics of gut bacteria from endangered species of beetles.</title>
        <authorList>
            <person name="Carlos-Shanley C."/>
        </authorList>
    </citation>
    <scope>NUCLEOTIDE SEQUENCE [LARGE SCALE GENOMIC DNA]</scope>
    <source>
        <strain evidence="2 3">S00070</strain>
    </source>
</reference>
<dbReference type="EC" id="1.1.1.339" evidence="2"/>
<dbReference type="InterPro" id="IPR001509">
    <property type="entry name" value="Epimerase_deHydtase"/>
</dbReference>
<dbReference type="Gene3D" id="3.40.50.720">
    <property type="entry name" value="NAD(P)-binding Rossmann-like Domain"/>
    <property type="match status" value="1"/>
</dbReference>
<evidence type="ECO:0000313" key="3">
    <source>
        <dbReference type="Proteomes" id="UP000524404"/>
    </source>
</evidence>
<organism evidence="2 3">
    <name type="scientific">Arcicella rosea</name>
    <dbReference type="NCBI Taxonomy" id="502909"/>
    <lineage>
        <taxon>Bacteria</taxon>
        <taxon>Pseudomonadati</taxon>
        <taxon>Bacteroidota</taxon>
        <taxon>Cytophagia</taxon>
        <taxon>Cytophagales</taxon>
        <taxon>Flectobacillaceae</taxon>
        <taxon>Arcicella</taxon>
    </lineage>
</organism>
<protein>
    <submittedName>
        <fullName evidence="2">dTDP-6-deoxy-L-talose 4-dehydrogenase (NAD+)</fullName>
        <ecNumber evidence="2">1.1.1.339</ecNumber>
    </submittedName>
</protein>
<dbReference type="PANTHER" id="PTHR43245:SF13">
    <property type="entry name" value="UDP-D-APIOSE_UDP-D-XYLOSE SYNTHASE 2"/>
    <property type="match status" value="1"/>
</dbReference>
<evidence type="ECO:0000259" key="1">
    <source>
        <dbReference type="Pfam" id="PF01370"/>
    </source>
</evidence>
<dbReference type="CDD" id="cd08946">
    <property type="entry name" value="SDR_e"/>
    <property type="match status" value="1"/>
</dbReference>
<comment type="caution">
    <text evidence="2">The sequence shown here is derived from an EMBL/GenBank/DDBJ whole genome shotgun (WGS) entry which is preliminary data.</text>
</comment>
<dbReference type="GO" id="GO:0016491">
    <property type="term" value="F:oxidoreductase activity"/>
    <property type="evidence" value="ECO:0007669"/>
    <property type="project" value="UniProtKB-KW"/>
</dbReference>
<proteinExistence type="predicted"/>
<dbReference type="SUPFAM" id="SSF51735">
    <property type="entry name" value="NAD(P)-binding Rossmann-fold domains"/>
    <property type="match status" value="1"/>
</dbReference>
<keyword evidence="2" id="KW-0560">Oxidoreductase</keyword>
<gene>
    <name evidence="2" type="ORF">HNP25_000079</name>
</gene>
<accession>A0A841EM98</accession>
<evidence type="ECO:0000313" key="2">
    <source>
        <dbReference type="EMBL" id="MBB6001440.1"/>
    </source>
</evidence>
<dbReference type="RefSeq" id="WP_184128416.1">
    <property type="nucleotide sequence ID" value="NZ_JACHKT010000001.1"/>
</dbReference>
<dbReference type="Proteomes" id="UP000524404">
    <property type="component" value="Unassembled WGS sequence"/>
</dbReference>
<sequence length="281" mass="31960">MRLAITGAGGYIGKHVAQKAYTLGHSVLKISRTESSKDIVHKLDVLEASQEDIVHRFLEIDACIHLAWQSGFNHQSSYHFESVLKHYYFIEKLILSGVKNITVAGTMHEIGYFIGEVNEYTTCNPINPYGIAKNFLRQSLLHLCRQNQVSLKWLRLFYITGDDENNNSIFNKLLSAERNKEKTFPLNSGEMLFDFIHVEDLADQIIQTALQTTYTGVINCCSGTPVSLKTKVEQFILEKGLSIKPEYNKFPRREYDSYAIWGDASIIKTIMSSIPNRDIGK</sequence>
<dbReference type="PANTHER" id="PTHR43245">
    <property type="entry name" value="BIFUNCTIONAL POLYMYXIN RESISTANCE PROTEIN ARNA"/>
    <property type="match status" value="1"/>
</dbReference>
<keyword evidence="3" id="KW-1185">Reference proteome</keyword>
<feature type="domain" description="NAD-dependent epimerase/dehydratase" evidence="1">
    <location>
        <begin position="5"/>
        <end position="208"/>
    </location>
</feature>
<name>A0A841EM98_9BACT</name>
<dbReference type="InterPro" id="IPR036291">
    <property type="entry name" value="NAD(P)-bd_dom_sf"/>
</dbReference>
<dbReference type="AlphaFoldDB" id="A0A841EM98"/>